<evidence type="ECO:0000313" key="5">
    <source>
        <dbReference type="Proteomes" id="UP000594975"/>
    </source>
</evidence>
<sequence length="155" mass="16344">MSRPGTGLLLDSGILAQLRGSAPDRAVVAFLRRRAHRVLYVSVLSLGELAARFPGPETDRWLDELAERFRGHLLPVDDAVARAWAARPLPAGPAGLRSVADDEEPSEAPGETAGPEDGVHGLLAATARVHGLTVVSAQAAAYRAWGVEALDPAED</sequence>
<dbReference type="KEGG" id="rkr:I6G21_06315"/>
<evidence type="ECO:0000313" key="4">
    <source>
        <dbReference type="Proteomes" id="UP000053171"/>
    </source>
</evidence>
<dbReference type="EMBL" id="LJBJ02000001">
    <property type="protein sequence ID" value="OAX52856.1"/>
    <property type="molecule type" value="Genomic_DNA"/>
</dbReference>
<dbReference type="RefSeq" id="WP_055684281.1">
    <property type="nucleotide sequence ID" value="NZ_CP065738.1"/>
</dbReference>
<name>A0A0Q3BET9_9MICC</name>
<gene>
    <name evidence="2" type="ORF">AN277_0200260</name>
    <name evidence="3" type="ORF">I6G21_06315</name>
</gene>
<feature type="region of interest" description="Disordered" evidence="1">
    <location>
        <begin position="90"/>
        <end position="120"/>
    </location>
</feature>
<dbReference type="Proteomes" id="UP000053171">
    <property type="component" value="Unassembled WGS sequence"/>
</dbReference>
<evidence type="ECO:0000256" key="1">
    <source>
        <dbReference type="SAM" id="MobiDB-lite"/>
    </source>
</evidence>
<dbReference type="Proteomes" id="UP000594975">
    <property type="component" value="Chromosome"/>
</dbReference>
<organism evidence="2 4">
    <name type="scientific">Rothia kristinae</name>
    <dbReference type="NCBI Taxonomy" id="37923"/>
    <lineage>
        <taxon>Bacteria</taxon>
        <taxon>Bacillati</taxon>
        <taxon>Actinomycetota</taxon>
        <taxon>Actinomycetes</taxon>
        <taxon>Micrococcales</taxon>
        <taxon>Micrococcaceae</taxon>
        <taxon>Rothia</taxon>
    </lineage>
</organism>
<dbReference type="AlphaFoldDB" id="A0A0Q3BET9"/>
<dbReference type="SUPFAM" id="SSF88723">
    <property type="entry name" value="PIN domain-like"/>
    <property type="match status" value="1"/>
</dbReference>
<keyword evidence="4" id="KW-1185">Reference proteome</keyword>
<reference evidence="3 5" key="4">
    <citation type="submission" date="2020-12" db="EMBL/GenBank/DDBJ databases">
        <title>FDA dAtabase for Regulatory Grade micrObial Sequences (FDA-ARGOS): Supporting development and validation of Infectious Disease Dx tests.</title>
        <authorList>
            <person name="Sproer C."/>
            <person name="Gronow S."/>
            <person name="Severitt S."/>
            <person name="Schroder I."/>
            <person name="Tallon L."/>
            <person name="Sadzewicz L."/>
            <person name="Zhao X."/>
            <person name="Boylan J."/>
            <person name="Ott S."/>
            <person name="Bowen H."/>
            <person name="Vavikolanu K."/>
            <person name="Mehta A."/>
            <person name="Aluvathingal J."/>
            <person name="Nadendla S."/>
            <person name="Lowell S."/>
            <person name="Myers T."/>
            <person name="Yan Y."/>
            <person name="Sichtig H."/>
        </authorList>
    </citation>
    <scope>NUCLEOTIDE SEQUENCE [LARGE SCALE GENOMIC DNA]</scope>
    <source>
        <strain evidence="3 5">FDAARGOS_864</strain>
    </source>
</reference>
<dbReference type="EMBL" id="CP065738">
    <property type="protein sequence ID" value="QPT52935.1"/>
    <property type="molecule type" value="Genomic_DNA"/>
</dbReference>
<dbReference type="STRING" id="37923.BK826_04495"/>
<accession>A0A0Q3BET9</accession>
<reference evidence="2 4" key="3">
    <citation type="submission" date="2016-06" db="EMBL/GenBank/DDBJ databases">
        <title>Identification of putative biosynthetic pathways for the production of bioactive secondary metabolites by the marine actinomycete Kocuria kristinae RUTW2-3.</title>
        <authorList>
            <person name="Waterworth S.C."/>
            <person name="Walmsley T.A."/>
            <person name="Matongo T."/>
            <person name="Davies-Coleman M.T."/>
            <person name="Dorrington R.A."/>
        </authorList>
    </citation>
    <scope>NUCLEOTIDE SEQUENCE [LARGE SCALE GENOMIC DNA]</scope>
    <source>
        <strain evidence="4">RuSp02-3</strain>
        <strain evidence="2">RUTW2-3</strain>
    </source>
</reference>
<reference evidence="2" key="2">
    <citation type="submission" date="2016-04" db="EMBL/GenBank/DDBJ databases">
        <authorList>
            <person name="Evans L.H."/>
            <person name="Alamgir A."/>
            <person name="Owens N."/>
            <person name="Weber N.D."/>
            <person name="Virtaneva K."/>
            <person name="Barbian K."/>
            <person name="Babar A."/>
            <person name="Rosenke K."/>
        </authorList>
    </citation>
    <scope>NUCLEOTIDE SEQUENCE [LARGE SCALE GENOMIC DNA]</scope>
    <source>
        <strain evidence="2">RUTW2-3</strain>
    </source>
</reference>
<proteinExistence type="predicted"/>
<evidence type="ECO:0000313" key="2">
    <source>
        <dbReference type="EMBL" id="OAX52856.1"/>
    </source>
</evidence>
<reference evidence="4" key="1">
    <citation type="submission" date="2016-04" db="EMBL/GenBank/DDBJ databases">
        <authorList>
            <person name="Waterworth S."/>
            <person name="Matcher G."/>
        </authorList>
    </citation>
    <scope>NUCLEOTIDE SEQUENCE [LARGE SCALE GENOMIC DNA]</scope>
    <source>
        <strain evidence="4">RuSp02-3</strain>
    </source>
</reference>
<dbReference type="Gene3D" id="3.40.50.1010">
    <property type="entry name" value="5'-nuclease"/>
    <property type="match status" value="1"/>
</dbReference>
<protein>
    <submittedName>
        <fullName evidence="3">Plasmid stabilization protein</fullName>
    </submittedName>
</protein>
<dbReference type="InterPro" id="IPR029060">
    <property type="entry name" value="PIN-like_dom_sf"/>
</dbReference>
<evidence type="ECO:0000313" key="3">
    <source>
        <dbReference type="EMBL" id="QPT52935.1"/>
    </source>
</evidence>
<dbReference type="GeneID" id="61262991"/>